<dbReference type="RefSeq" id="XP_014558440.1">
    <property type="nucleotide sequence ID" value="XM_014702954.1"/>
</dbReference>
<accession>W7ERX8</accession>
<gene>
    <name evidence="1" type="ORF">COCVIDRAFT_94470</name>
</gene>
<dbReference type="AlphaFoldDB" id="W7ERX8"/>
<dbReference type="HOGENOM" id="CLU_2694402_0_0_1"/>
<dbReference type="Proteomes" id="UP000054337">
    <property type="component" value="Unassembled WGS sequence"/>
</dbReference>
<name>W7ERX8_BIPV3</name>
<dbReference type="GeneID" id="26259873"/>
<keyword evidence="2" id="KW-1185">Reference proteome</keyword>
<proteinExistence type="predicted"/>
<reference evidence="1 2" key="1">
    <citation type="journal article" date="2013" name="PLoS Genet.">
        <title>Comparative genome structure, secondary metabolite, and effector coding capacity across Cochliobolus pathogens.</title>
        <authorList>
            <person name="Condon B.J."/>
            <person name="Leng Y."/>
            <person name="Wu D."/>
            <person name="Bushley K.E."/>
            <person name="Ohm R.A."/>
            <person name="Otillar R."/>
            <person name="Martin J."/>
            <person name="Schackwitz W."/>
            <person name="Grimwood J."/>
            <person name="MohdZainudin N."/>
            <person name="Xue C."/>
            <person name="Wang R."/>
            <person name="Manning V.A."/>
            <person name="Dhillon B."/>
            <person name="Tu Z.J."/>
            <person name="Steffenson B.J."/>
            <person name="Salamov A."/>
            <person name="Sun H."/>
            <person name="Lowry S."/>
            <person name="LaButti K."/>
            <person name="Han J."/>
            <person name="Copeland A."/>
            <person name="Lindquist E."/>
            <person name="Barry K."/>
            <person name="Schmutz J."/>
            <person name="Baker S.E."/>
            <person name="Ciuffetti L.M."/>
            <person name="Grigoriev I.V."/>
            <person name="Zhong S."/>
            <person name="Turgeon B.G."/>
        </authorList>
    </citation>
    <scope>NUCLEOTIDE SEQUENCE [LARGE SCALE GENOMIC DNA]</scope>
    <source>
        <strain evidence="1 2">FI3</strain>
    </source>
</reference>
<evidence type="ECO:0000313" key="2">
    <source>
        <dbReference type="Proteomes" id="UP000054337"/>
    </source>
</evidence>
<organism evidence="1 2">
    <name type="scientific">Bipolaris victoriae (strain FI3)</name>
    <name type="common">Victoria blight of oats agent</name>
    <name type="synonym">Cochliobolus victoriae</name>
    <dbReference type="NCBI Taxonomy" id="930091"/>
    <lineage>
        <taxon>Eukaryota</taxon>
        <taxon>Fungi</taxon>
        <taxon>Dikarya</taxon>
        <taxon>Ascomycota</taxon>
        <taxon>Pezizomycotina</taxon>
        <taxon>Dothideomycetes</taxon>
        <taxon>Pleosporomycetidae</taxon>
        <taxon>Pleosporales</taxon>
        <taxon>Pleosporineae</taxon>
        <taxon>Pleosporaceae</taxon>
        <taxon>Bipolaris</taxon>
    </lineage>
</organism>
<sequence length="74" mass="8729">NRNRCRGPVARWMLRWEQAHCGQAEKRVSVDRVKVRGLEALALHLRSSPRRPSTYHHRRPSTLSSLYTFAHPRK</sequence>
<protein>
    <submittedName>
        <fullName evidence="1">Uncharacterized protein</fullName>
    </submittedName>
</protein>
<dbReference type="EMBL" id="KI968717">
    <property type="protein sequence ID" value="EUN28850.1"/>
    <property type="molecule type" value="Genomic_DNA"/>
</dbReference>
<evidence type="ECO:0000313" key="1">
    <source>
        <dbReference type="EMBL" id="EUN28850.1"/>
    </source>
</evidence>
<feature type="non-terminal residue" evidence="1">
    <location>
        <position position="1"/>
    </location>
</feature>